<evidence type="ECO:0000313" key="1">
    <source>
        <dbReference type="EMBL" id="KAI0062574.1"/>
    </source>
</evidence>
<protein>
    <submittedName>
        <fullName evidence="1">Acetyl-CoA synthetase-like protein</fullName>
    </submittedName>
</protein>
<dbReference type="EMBL" id="MU277207">
    <property type="protein sequence ID" value="KAI0062574.1"/>
    <property type="molecule type" value="Genomic_DNA"/>
</dbReference>
<organism evidence="1 2">
    <name type="scientific">Artomyces pyxidatus</name>
    <dbReference type="NCBI Taxonomy" id="48021"/>
    <lineage>
        <taxon>Eukaryota</taxon>
        <taxon>Fungi</taxon>
        <taxon>Dikarya</taxon>
        <taxon>Basidiomycota</taxon>
        <taxon>Agaricomycotina</taxon>
        <taxon>Agaricomycetes</taxon>
        <taxon>Russulales</taxon>
        <taxon>Auriscalpiaceae</taxon>
        <taxon>Artomyces</taxon>
    </lineage>
</organism>
<accession>A0ACB8T169</accession>
<proteinExistence type="predicted"/>
<reference evidence="1" key="1">
    <citation type="submission" date="2021-03" db="EMBL/GenBank/DDBJ databases">
        <authorList>
            <consortium name="DOE Joint Genome Institute"/>
            <person name="Ahrendt S."/>
            <person name="Looney B.P."/>
            <person name="Miyauchi S."/>
            <person name="Morin E."/>
            <person name="Drula E."/>
            <person name="Courty P.E."/>
            <person name="Chicoki N."/>
            <person name="Fauchery L."/>
            <person name="Kohler A."/>
            <person name="Kuo A."/>
            <person name="Labutti K."/>
            <person name="Pangilinan J."/>
            <person name="Lipzen A."/>
            <person name="Riley R."/>
            <person name="Andreopoulos W."/>
            <person name="He G."/>
            <person name="Johnson J."/>
            <person name="Barry K.W."/>
            <person name="Grigoriev I.V."/>
            <person name="Nagy L."/>
            <person name="Hibbett D."/>
            <person name="Henrissat B."/>
            <person name="Matheny P.B."/>
            <person name="Labbe J."/>
            <person name="Martin F."/>
        </authorList>
    </citation>
    <scope>NUCLEOTIDE SEQUENCE</scope>
    <source>
        <strain evidence="1">HHB10654</strain>
    </source>
</reference>
<dbReference type="Proteomes" id="UP000814140">
    <property type="component" value="Unassembled WGS sequence"/>
</dbReference>
<name>A0ACB8T169_9AGAM</name>
<gene>
    <name evidence="1" type="ORF">BV25DRAFT_1885300</name>
</gene>
<evidence type="ECO:0000313" key="2">
    <source>
        <dbReference type="Proteomes" id="UP000814140"/>
    </source>
</evidence>
<keyword evidence="2" id="KW-1185">Reference proteome</keyword>
<reference evidence="1" key="2">
    <citation type="journal article" date="2022" name="New Phytol.">
        <title>Evolutionary transition to the ectomycorrhizal habit in the genomes of a hyperdiverse lineage of mushroom-forming fungi.</title>
        <authorList>
            <person name="Looney B."/>
            <person name="Miyauchi S."/>
            <person name="Morin E."/>
            <person name="Drula E."/>
            <person name="Courty P.E."/>
            <person name="Kohler A."/>
            <person name="Kuo A."/>
            <person name="LaButti K."/>
            <person name="Pangilinan J."/>
            <person name="Lipzen A."/>
            <person name="Riley R."/>
            <person name="Andreopoulos W."/>
            <person name="He G."/>
            <person name="Johnson J."/>
            <person name="Nolan M."/>
            <person name="Tritt A."/>
            <person name="Barry K.W."/>
            <person name="Grigoriev I.V."/>
            <person name="Nagy L.G."/>
            <person name="Hibbett D."/>
            <person name="Henrissat B."/>
            <person name="Matheny P.B."/>
            <person name="Labbe J."/>
            <person name="Martin F.M."/>
        </authorList>
    </citation>
    <scope>NUCLEOTIDE SEQUENCE</scope>
    <source>
        <strain evidence="1">HHB10654</strain>
    </source>
</reference>
<comment type="caution">
    <text evidence="1">The sequence shown here is derived from an EMBL/GenBank/DDBJ whole genome shotgun (WGS) entry which is preliminary data.</text>
</comment>
<sequence>MSVLPQTQVLSSQTFRAPPLEDRTLTLPDLYDWQYEHSPDHPLFLYDDVPGKVRTIAWSEAVRAIHNAAHVVASRLPAEIVANAIGGRPIVVACLCATDTVSYVTVEVGIMRAGFSVFPISPRNSPEAVAHLLRETGTRHLLVSGEPMMQGLASAALKILHKELGSELELTTAAMPQFEEIYTEAVVRGEFQRYPTVSYDFNAAFLIMHSSGSTSFPKPIRWSHRNGLVLCGIPWWGDMDLCGLVMSCHAMPVFHGMGLLQLAIVVSTGVEMATFKPAFPATMPNPQNVLEGMMATNSMIAAGAPTFLEAWSRSTVAVAYLKKTKAVVWGGGPLSKEVGDYLISEGIEIYPQYGCTECGVLNKFMPARSLGDDWEYLMISDHCRPVFLPQGDGSFELVLVDHELHHPIVTNTKVDGRDAYATSDLLLPHPTRQGLWKIYGRKDDQIMLSTGEKTNPGPLESILAQDSHILSAVMFGRGKFQNGVIVDPRPQFVFDPKDEQALVEFRNVIWPTVERMNEFAPQHSRLFKEMILVASPSKKFEYTAKMTPRRPAILKTYNDEINALYDAVDETSQIDIPLPLDWSPPEAEKFVRQAIFLVMKRDLSSDVDLFQHGCDSLQSTYIRNSILRALRETAPDVAKRLSPSFVYERPTIAQMVAYLSAAAIDPELNQRVDLATRGKELQAIVEKYTRDFPLRPASTRSPHVSHPSPVYLITGTTGGLGSNMLAQLLSLTSVSRVYAFNRPSGSATSAERHSSAFLKRGLDANLLSSQKLVFLEGELTAPAFSLNPAMYEEILSSVTHIVHNAWRINLNLSLMSFEEGIAGVRALVDFSLKSTLPLPPRLLFVSSIGVLINFDNSGYVKEDILANPVTAVGTGYSESKWISERILDAAGEKTALKPVVVRLGQVCGDANGVWNETEWFPSVVKSALSLKCLPNLDGLVSWIPAPDAAAVMLELSDSDERTLHLVHSRPVSFTSLVEPIARDLGVPLVPYDEWLRALESSLKDKAVSEVELMQRNPALRLLDFFRTARVGRNWEPVGVARLATDKAVRASATLAKKVPSLGEDHVRRWMAAWRASGFLPPSPTATASNQQ</sequence>